<evidence type="ECO:0000313" key="2">
    <source>
        <dbReference type="Proteomes" id="UP000000927"/>
    </source>
</evidence>
<evidence type="ECO:0008006" key="3">
    <source>
        <dbReference type="Google" id="ProtNLM"/>
    </source>
</evidence>
<protein>
    <recommendedName>
        <fullName evidence="3">Abortive infection bacteriophage resistance protein</fullName>
    </recommendedName>
</protein>
<evidence type="ECO:0000313" key="1">
    <source>
        <dbReference type="EMBL" id="ADE81250.1"/>
    </source>
</evidence>
<reference evidence="1 2" key="1">
    <citation type="journal article" date="2010" name="Microb. Ecol.">
        <title>Comparative genome analysis of Prevotella ruminicola and Prevotella bryantii: insights into their environmental niche.</title>
        <authorList>
            <consortium name="North American Consortium for Rumen Bacteria"/>
            <person name="Purushe J."/>
            <person name="Fouts D.E."/>
            <person name="Morrison M."/>
            <person name="White B.A."/>
            <person name="Mackie R.I."/>
            <person name="Coutinho P.M."/>
            <person name="Henrissat B."/>
            <person name="Nelson K.E."/>
        </authorList>
    </citation>
    <scope>NUCLEOTIDE SEQUENCE [LARGE SCALE GENOMIC DNA]</scope>
    <source>
        <strain evidence="2">ATCC 19189 / JCM 8958 / 23</strain>
    </source>
</reference>
<name>D5ERT2_XYLR2</name>
<proteinExistence type="predicted"/>
<keyword evidence="2" id="KW-1185">Reference proteome</keyword>
<dbReference type="InterPro" id="IPR011664">
    <property type="entry name" value="Abi_system_AbiD/AbiF-like"/>
</dbReference>
<dbReference type="AlphaFoldDB" id="D5ERT2"/>
<dbReference type="KEGG" id="pru:PRU_1001"/>
<organism evidence="1 2">
    <name type="scientific">Xylanibacter ruminicola (strain ATCC 19189 / DSM 19721 / CIP 105475 / JCM 8958 / 23)</name>
    <name type="common">Prevotella ruminicola</name>
    <dbReference type="NCBI Taxonomy" id="264731"/>
    <lineage>
        <taxon>Bacteria</taxon>
        <taxon>Pseudomonadati</taxon>
        <taxon>Bacteroidota</taxon>
        <taxon>Bacteroidia</taxon>
        <taxon>Bacteroidales</taxon>
        <taxon>Prevotellaceae</taxon>
        <taxon>Xylanibacter</taxon>
    </lineage>
</organism>
<dbReference type="Pfam" id="PF07751">
    <property type="entry name" value="Abi_2"/>
    <property type="match status" value="1"/>
</dbReference>
<gene>
    <name evidence="1" type="ordered locus">PRU_1001</name>
</gene>
<accession>D5ERT2</accession>
<dbReference type="eggNOG" id="COG4823">
    <property type="taxonomic scope" value="Bacteria"/>
</dbReference>
<dbReference type="EMBL" id="CP002006">
    <property type="protein sequence ID" value="ADE81250.1"/>
    <property type="molecule type" value="Genomic_DNA"/>
</dbReference>
<dbReference type="Proteomes" id="UP000000927">
    <property type="component" value="Chromosome"/>
</dbReference>
<sequence length="306" mass="36041">MSLFYYLIMNKVPYPKHIQTFANQISILKQRGLSINDEEETEKWLRKVSYYRMSGYWYPLLEDRQNHIFKPGSTFEQAKMLYEFDSHLRRIVLSAIERIEIAIRTQMAYVMSQAHDGYWFTDVDLFTNSSQHAKTLASIHDEFHRSDEQFVKSFRRKYSNPLPPSWITLEITSFGTMSILYQNLKPGRSKRDVAAAFGVSDTVFVSWLHTLVYVRNICAHHARLWNRTLGVRPLMPRQPRNTFIPQPASGTQRTYFVLAIIRYWLNLIEPSNKLPQDLIQLFSLYPSVYPGALGFPQSWQQEALWK</sequence>
<dbReference type="HOGENOM" id="CLU_044962_2_1_10"/>